<dbReference type="KEGG" id="halg:HUG10_09435"/>
<name>A0A7D5L2S2_9EURY</name>
<keyword evidence="2" id="KW-0472">Membrane</keyword>
<dbReference type="EMBL" id="CP058529">
    <property type="protein sequence ID" value="QLG27763.1"/>
    <property type="molecule type" value="Genomic_DNA"/>
</dbReference>
<dbReference type="RefSeq" id="WP_179169338.1">
    <property type="nucleotide sequence ID" value="NZ_CP058529.1"/>
</dbReference>
<keyword evidence="2" id="KW-1133">Transmembrane helix</keyword>
<reference evidence="3 4" key="1">
    <citation type="submission" date="2020-07" db="EMBL/GenBank/DDBJ databases">
        <title>Gai3-2, isolated from salt lake.</title>
        <authorList>
            <person name="Cui H."/>
            <person name="Shi X."/>
        </authorList>
    </citation>
    <scope>NUCLEOTIDE SEQUENCE [LARGE SCALE GENOMIC DNA]</scope>
    <source>
        <strain evidence="3 4">Gai3-2</strain>
    </source>
</reference>
<dbReference type="AlphaFoldDB" id="A0A7D5L2S2"/>
<feature type="transmembrane region" description="Helical" evidence="2">
    <location>
        <begin position="75"/>
        <end position="100"/>
    </location>
</feature>
<evidence type="ECO:0000256" key="2">
    <source>
        <dbReference type="SAM" id="Phobius"/>
    </source>
</evidence>
<dbReference type="OrthoDB" id="206264at2157"/>
<feature type="transmembrane region" description="Helical" evidence="2">
    <location>
        <begin position="12"/>
        <end position="36"/>
    </location>
</feature>
<evidence type="ECO:0000313" key="4">
    <source>
        <dbReference type="Proteomes" id="UP000509750"/>
    </source>
</evidence>
<evidence type="ECO:0000313" key="3">
    <source>
        <dbReference type="EMBL" id="QLG27763.1"/>
    </source>
</evidence>
<protein>
    <submittedName>
        <fullName evidence="3">Uncharacterized protein</fullName>
    </submittedName>
</protein>
<gene>
    <name evidence="3" type="ORF">HUG10_09435</name>
</gene>
<keyword evidence="2" id="KW-0812">Transmembrane</keyword>
<keyword evidence="4" id="KW-1185">Reference proteome</keyword>
<feature type="region of interest" description="Disordered" evidence="1">
    <location>
        <begin position="113"/>
        <end position="157"/>
    </location>
</feature>
<proteinExistence type="predicted"/>
<evidence type="ECO:0000256" key="1">
    <source>
        <dbReference type="SAM" id="MobiDB-lite"/>
    </source>
</evidence>
<feature type="compositionally biased region" description="Basic and acidic residues" evidence="1">
    <location>
        <begin position="133"/>
        <end position="145"/>
    </location>
</feature>
<dbReference type="Proteomes" id="UP000509750">
    <property type="component" value="Chromosome"/>
</dbReference>
<accession>A0A7D5L2S2</accession>
<dbReference type="GeneID" id="56029054"/>
<sequence length="157" mass="16551">MSYRKHLPETSGYSSVAIAVNAVIAIAVTLVVLWWASGFGPFYETIFRIDPAVSGANAGVGADWTSGNQIVWLDFAIAITHAADVIMGVFILFMVFLHWGAFRRLAARMRPPGATRESDETVAADGGSVAGDADDRHGRTGRDGPGDDTAPGGGGER</sequence>
<organism evidence="3 4">
    <name type="scientific">Halorarum halophilum</name>
    <dbReference type="NCBI Taxonomy" id="2743090"/>
    <lineage>
        <taxon>Archaea</taxon>
        <taxon>Methanobacteriati</taxon>
        <taxon>Methanobacteriota</taxon>
        <taxon>Stenosarchaea group</taxon>
        <taxon>Halobacteria</taxon>
        <taxon>Halobacteriales</taxon>
        <taxon>Haloferacaceae</taxon>
        <taxon>Halorarum</taxon>
    </lineage>
</organism>